<keyword evidence="2" id="KW-1185">Reference proteome</keyword>
<proteinExistence type="predicted"/>
<accession>A0A7R9QT70</accession>
<evidence type="ECO:0000313" key="2">
    <source>
        <dbReference type="Proteomes" id="UP000728032"/>
    </source>
</evidence>
<organism evidence="1">
    <name type="scientific">Oppiella nova</name>
    <dbReference type="NCBI Taxonomy" id="334625"/>
    <lineage>
        <taxon>Eukaryota</taxon>
        <taxon>Metazoa</taxon>
        <taxon>Ecdysozoa</taxon>
        <taxon>Arthropoda</taxon>
        <taxon>Chelicerata</taxon>
        <taxon>Arachnida</taxon>
        <taxon>Acari</taxon>
        <taxon>Acariformes</taxon>
        <taxon>Sarcoptiformes</taxon>
        <taxon>Oribatida</taxon>
        <taxon>Brachypylina</taxon>
        <taxon>Oppioidea</taxon>
        <taxon>Oppiidae</taxon>
        <taxon>Oppiella</taxon>
    </lineage>
</organism>
<feature type="non-terminal residue" evidence="1">
    <location>
        <position position="1"/>
    </location>
</feature>
<dbReference type="Proteomes" id="UP000728032">
    <property type="component" value="Unassembled WGS sequence"/>
</dbReference>
<evidence type="ECO:0000313" key="1">
    <source>
        <dbReference type="EMBL" id="CAD7656291.1"/>
    </source>
</evidence>
<protein>
    <submittedName>
        <fullName evidence="1">Uncharacterized protein</fullName>
    </submittedName>
</protein>
<reference evidence="1" key="1">
    <citation type="submission" date="2020-11" db="EMBL/GenBank/DDBJ databases">
        <authorList>
            <person name="Tran Van P."/>
        </authorList>
    </citation>
    <scope>NUCLEOTIDE SEQUENCE</scope>
</reference>
<dbReference type="OrthoDB" id="6533897at2759"/>
<name>A0A7R9QT70_9ACAR</name>
<gene>
    <name evidence="1" type="ORF">ONB1V03_LOCUS12930</name>
</gene>
<dbReference type="EMBL" id="OC925707">
    <property type="protein sequence ID" value="CAD7656291.1"/>
    <property type="molecule type" value="Genomic_DNA"/>
</dbReference>
<dbReference type="EMBL" id="CAJPVJ010010882">
    <property type="protein sequence ID" value="CAG2173478.1"/>
    <property type="molecule type" value="Genomic_DNA"/>
</dbReference>
<sequence>MDTHNLTSIVDKNRHLWLKVDNFAFAVRTDLADLLDGIGTIVIDSAKHQTAETPYDLRFDQKALLYIKLANFTRELFQSVPGAQQGHHVGDLTKFATAFSTLMSLVNENINESNQPGMQFCGSQWDDDVEWEVIRAINIQLELGLTSANGDGIEKRHLFPSPLDLLNGALKPIQSIIHPSAGRTGGNRPAVINVEIEQLLRDDSRLHLAADFNNTLRQLNVDVSKFLAVDPTQPGHREIHLAFTPYVNTALSVDKHSKCDGNASITALYLNTTYATDMACSGYHYKQFPFEYTIDVNGQPEVLPLAAMNQAMASVN</sequence>
<dbReference type="AlphaFoldDB" id="A0A7R9QT70"/>